<evidence type="ECO:0000256" key="1">
    <source>
        <dbReference type="ARBA" id="ARBA00001947"/>
    </source>
</evidence>
<keyword evidence="4" id="KW-0862">Zinc</keyword>
<dbReference type="EMBL" id="LBRS01000001">
    <property type="protein sequence ID" value="KKQ02097.1"/>
    <property type="molecule type" value="Genomic_DNA"/>
</dbReference>
<dbReference type="Proteomes" id="UP000034344">
    <property type="component" value="Unassembled WGS sequence"/>
</dbReference>
<evidence type="ECO:0000313" key="7">
    <source>
        <dbReference type="Proteomes" id="UP000034344"/>
    </source>
</evidence>
<proteinExistence type="predicted"/>
<reference evidence="6 7" key="1">
    <citation type="journal article" date="2015" name="Nature">
        <title>rRNA introns, odd ribosomes, and small enigmatic genomes across a large radiation of phyla.</title>
        <authorList>
            <person name="Brown C.T."/>
            <person name="Hug L.A."/>
            <person name="Thomas B.C."/>
            <person name="Sharon I."/>
            <person name="Castelle C.J."/>
            <person name="Singh A."/>
            <person name="Wilkins M.J."/>
            <person name="Williams K.H."/>
            <person name="Banfield J.F."/>
        </authorList>
    </citation>
    <scope>NUCLEOTIDE SEQUENCE [LARGE SCALE GENOMIC DNA]</scope>
</reference>
<comment type="cofactor">
    <cofactor evidence="1">
        <name>Zn(2+)</name>
        <dbReference type="ChEBI" id="CHEBI:29105"/>
    </cofactor>
</comment>
<keyword evidence="2" id="KW-0479">Metal-binding</keyword>
<evidence type="ECO:0000313" key="6">
    <source>
        <dbReference type="EMBL" id="KKQ02097.1"/>
    </source>
</evidence>
<dbReference type="GO" id="GO:0016787">
    <property type="term" value="F:hydrolase activity"/>
    <property type="evidence" value="ECO:0007669"/>
    <property type="project" value="UniProtKB-KW"/>
</dbReference>
<keyword evidence="3" id="KW-0378">Hydrolase</keyword>
<dbReference type="InterPro" id="IPR036866">
    <property type="entry name" value="RibonucZ/Hydroxyglut_hydro"/>
</dbReference>
<dbReference type="CDD" id="cd06262">
    <property type="entry name" value="metallo-hydrolase-like_MBL-fold"/>
    <property type="match status" value="1"/>
</dbReference>
<dbReference type="PANTHER" id="PTHR46233:SF3">
    <property type="entry name" value="HYDROXYACYLGLUTATHIONE HYDROLASE GLOC"/>
    <property type="match status" value="1"/>
</dbReference>
<organism evidence="6 7">
    <name type="scientific">Candidatus Roizmanbacteria bacterium GW2011_GWA2_36_23</name>
    <dbReference type="NCBI Taxonomy" id="1618480"/>
    <lineage>
        <taxon>Bacteria</taxon>
        <taxon>Candidatus Roizmaniibacteriota</taxon>
    </lineage>
</organism>
<protein>
    <submittedName>
        <fullName evidence="6">Metallo-beta-lactamase family protein</fullName>
    </submittedName>
</protein>
<dbReference type="Pfam" id="PF00753">
    <property type="entry name" value="Lactamase_B"/>
    <property type="match status" value="1"/>
</dbReference>
<dbReference type="GO" id="GO:0046872">
    <property type="term" value="F:metal ion binding"/>
    <property type="evidence" value="ECO:0007669"/>
    <property type="project" value="UniProtKB-KW"/>
</dbReference>
<name>A0A0G0E9D2_9BACT</name>
<dbReference type="Gene3D" id="3.60.15.10">
    <property type="entry name" value="Ribonuclease Z/Hydroxyacylglutathione hydrolase-like"/>
    <property type="match status" value="1"/>
</dbReference>
<evidence type="ECO:0000256" key="2">
    <source>
        <dbReference type="ARBA" id="ARBA00022723"/>
    </source>
</evidence>
<dbReference type="InterPro" id="IPR051453">
    <property type="entry name" value="MBL_Glyoxalase_II"/>
</dbReference>
<dbReference type="SMART" id="SM00849">
    <property type="entry name" value="Lactamase_B"/>
    <property type="match status" value="1"/>
</dbReference>
<accession>A0A0G0E9D2</accession>
<dbReference type="PANTHER" id="PTHR46233">
    <property type="entry name" value="HYDROXYACYLGLUTATHIONE HYDROLASE GLOC"/>
    <property type="match status" value="1"/>
</dbReference>
<gene>
    <name evidence="6" type="ORF">US11_C0001G0056</name>
</gene>
<evidence type="ECO:0000256" key="4">
    <source>
        <dbReference type="ARBA" id="ARBA00022833"/>
    </source>
</evidence>
<dbReference type="AlphaFoldDB" id="A0A0G0E9D2"/>
<sequence>MKILRYSLGQLQANSYFLIDDGNCLIIDPADDAVFLLEEVHRRKLKLMGMLATHGHFDHIMATGEIQLSYSIPLHIHIKDKFLVQRLKETAKYFLGYDPHIIDPAKLEFISHGEFRISSFSIQIMHTPGHTPGSICLYFKNDQALFTGDLLFKNGIGRYDFSYSSRNNLQKSLENILKLPKITEIYPGHGMETTIDEESKNIIL</sequence>
<comment type="caution">
    <text evidence="6">The sequence shown here is derived from an EMBL/GenBank/DDBJ whole genome shotgun (WGS) entry which is preliminary data.</text>
</comment>
<evidence type="ECO:0000259" key="5">
    <source>
        <dbReference type="SMART" id="SM00849"/>
    </source>
</evidence>
<feature type="domain" description="Metallo-beta-lactamase" evidence="5">
    <location>
        <begin position="12"/>
        <end position="189"/>
    </location>
</feature>
<dbReference type="STRING" id="1618480.US11_C0001G0056"/>
<dbReference type="InterPro" id="IPR001279">
    <property type="entry name" value="Metallo-B-lactamas"/>
</dbReference>
<dbReference type="SUPFAM" id="SSF56281">
    <property type="entry name" value="Metallo-hydrolase/oxidoreductase"/>
    <property type="match status" value="1"/>
</dbReference>
<evidence type="ECO:0000256" key="3">
    <source>
        <dbReference type="ARBA" id="ARBA00022801"/>
    </source>
</evidence>